<dbReference type="EMBL" id="ABCC02000015">
    <property type="protein sequence ID" value="EDP18431.1"/>
    <property type="molecule type" value="Genomic_DNA"/>
</dbReference>
<evidence type="ECO:0000313" key="2">
    <source>
        <dbReference type="Proteomes" id="UP000005396"/>
    </source>
</evidence>
<comment type="caution">
    <text evidence="1">The sequence shown here is derived from an EMBL/GenBank/DDBJ whole genome shotgun (WGS) entry which is preliminary data.</text>
</comment>
<gene>
    <name evidence="1" type="ORF">CLOBOL_01302</name>
</gene>
<dbReference type="Proteomes" id="UP000005396">
    <property type="component" value="Unassembled WGS sequence"/>
</dbReference>
<organism evidence="1 2">
    <name type="scientific">Enterocloster bolteae (strain ATCC BAA-613 / DSM 15670 / CCUG 46953 / JCM 12243 / WAL 16351)</name>
    <name type="common">Clostridium bolteae</name>
    <dbReference type="NCBI Taxonomy" id="411902"/>
    <lineage>
        <taxon>Bacteria</taxon>
        <taxon>Bacillati</taxon>
        <taxon>Bacillota</taxon>
        <taxon>Clostridia</taxon>
        <taxon>Lachnospirales</taxon>
        <taxon>Lachnospiraceae</taxon>
        <taxon>Enterocloster</taxon>
    </lineage>
</organism>
<accession>A8RKF8</accession>
<proteinExistence type="predicted"/>
<dbReference type="HOGENOM" id="CLU_3364142_0_0_9"/>
<protein>
    <submittedName>
        <fullName evidence="1">Uncharacterized protein</fullName>
    </submittedName>
</protein>
<name>A8RKF8_ENTBW</name>
<dbReference type="AlphaFoldDB" id="A8RKF8"/>
<sequence>MSILLKEKICVQETFVFLWRTFSHRMSMRRLTVLQ</sequence>
<reference evidence="1 2" key="2">
    <citation type="submission" date="2007-09" db="EMBL/GenBank/DDBJ databases">
        <title>Draft genome sequence of Clostridium bolteae (ATCC BAA-613).</title>
        <authorList>
            <person name="Sudarsanam P."/>
            <person name="Ley R."/>
            <person name="Guruge J."/>
            <person name="Turnbaugh P.J."/>
            <person name="Mahowald M."/>
            <person name="Liep D."/>
            <person name="Gordon J."/>
        </authorList>
    </citation>
    <scope>NUCLEOTIDE SEQUENCE [LARGE SCALE GENOMIC DNA]</scope>
    <source>
        <strain evidence="2">ATCC BAA-613 / DSM 15670 / CCUG 46953 / JCM 12243 / WAL 16351</strain>
    </source>
</reference>
<reference evidence="1 2" key="1">
    <citation type="submission" date="2007-08" db="EMBL/GenBank/DDBJ databases">
        <authorList>
            <person name="Fulton L."/>
            <person name="Clifton S."/>
            <person name="Fulton B."/>
            <person name="Xu J."/>
            <person name="Minx P."/>
            <person name="Pepin K.H."/>
            <person name="Johnson M."/>
            <person name="Thiruvilangam P."/>
            <person name="Bhonagiri V."/>
            <person name="Nash W.E."/>
            <person name="Mardis E.R."/>
            <person name="Wilson R.K."/>
        </authorList>
    </citation>
    <scope>NUCLEOTIDE SEQUENCE [LARGE SCALE GENOMIC DNA]</scope>
    <source>
        <strain evidence="2">ATCC BAA-613 / DSM 15670 / CCUG 46953 / JCM 12243 / WAL 16351</strain>
    </source>
</reference>
<evidence type="ECO:0000313" key="1">
    <source>
        <dbReference type="EMBL" id="EDP18431.1"/>
    </source>
</evidence>
<dbReference type="PaxDb" id="411902-CLOBOL_01302"/>